<feature type="domain" description="PIN" evidence="1">
    <location>
        <begin position="3"/>
        <end position="109"/>
    </location>
</feature>
<sequence>MFAVIDTNILVSALWSPGGPPAQILGLVLQGTVRPCYDYRIMEEYRDVLNRPKFKFPSWMVNDLLEQIEAVGVNVMPEPLEIPFDDESDKKFLEVARYCSAPLVTGNRKHFPPDEPLVLLASEFLANYFK</sequence>
<reference evidence="2" key="2">
    <citation type="submission" date="2023-01" db="EMBL/GenBank/DDBJ databases">
        <title>Human gut microbiome strain richness.</title>
        <authorList>
            <person name="Chen-Liaw A."/>
        </authorList>
    </citation>
    <scope>NUCLEOTIDE SEQUENCE</scope>
    <source>
        <strain evidence="3">1001287st1_F4_1001285I_161205</strain>
        <strain evidence="2">2225st1_A6_2225SCRN_200828</strain>
    </source>
</reference>
<dbReference type="Proteomes" id="UP001211006">
    <property type="component" value="Unassembled WGS sequence"/>
</dbReference>
<dbReference type="InterPro" id="IPR002850">
    <property type="entry name" value="PIN_toxin-like"/>
</dbReference>
<dbReference type="Proteomes" id="UP000429811">
    <property type="component" value="Unassembled WGS sequence"/>
</dbReference>
<dbReference type="PANTHER" id="PTHR34610">
    <property type="entry name" value="SSL7007 PROTEIN"/>
    <property type="match status" value="1"/>
</dbReference>
<evidence type="ECO:0000259" key="1">
    <source>
        <dbReference type="Pfam" id="PF13470"/>
    </source>
</evidence>
<accession>A0A6I2RN97</accession>
<evidence type="ECO:0000313" key="3">
    <source>
        <dbReference type="EMBL" id="MDB7935360.1"/>
    </source>
</evidence>
<organism evidence="4 5">
    <name type="scientific">Flavonifractor plautii</name>
    <name type="common">Fusobacterium plautii</name>
    <dbReference type="NCBI Taxonomy" id="292800"/>
    <lineage>
        <taxon>Bacteria</taxon>
        <taxon>Bacillati</taxon>
        <taxon>Bacillota</taxon>
        <taxon>Clostridia</taxon>
        <taxon>Eubacteriales</taxon>
        <taxon>Oscillospiraceae</taxon>
        <taxon>Flavonifractor</taxon>
    </lineage>
</organism>
<dbReference type="EMBL" id="WKPO01000057">
    <property type="protein sequence ID" value="MSB51130.1"/>
    <property type="molecule type" value="Genomic_DNA"/>
</dbReference>
<evidence type="ECO:0000313" key="2">
    <source>
        <dbReference type="EMBL" id="MDB7908438.1"/>
    </source>
</evidence>
<dbReference type="InterPro" id="IPR029060">
    <property type="entry name" value="PIN-like_dom_sf"/>
</dbReference>
<dbReference type="EMBL" id="JAQLWO010000033">
    <property type="protein sequence ID" value="MDB7908438.1"/>
    <property type="molecule type" value="Genomic_DNA"/>
</dbReference>
<dbReference type="PANTHER" id="PTHR34610:SF3">
    <property type="entry name" value="SSL7007 PROTEIN"/>
    <property type="match status" value="1"/>
</dbReference>
<dbReference type="Proteomes" id="UP001211173">
    <property type="component" value="Unassembled WGS sequence"/>
</dbReference>
<protein>
    <submittedName>
        <fullName evidence="2 4">Toxin-antitoxin system toxin component, PIN family</fullName>
    </submittedName>
</protein>
<evidence type="ECO:0000313" key="4">
    <source>
        <dbReference type="EMBL" id="MSB51130.1"/>
    </source>
</evidence>
<name>A0A6I2RN97_FLAPL</name>
<dbReference type="InterPro" id="IPR002716">
    <property type="entry name" value="PIN_dom"/>
</dbReference>
<reference evidence="4 5" key="1">
    <citation type="journal article" date="2019" name="Nat. Med.">
        <title>A library of human gut bacterial isolates paired with longitudinal multiomics data enables mechanistic microbiome research.</title>
        <authorList>
            <person name="Poyet M."/>
            <person name="Groussin M."/>
            <person name="Gibbons S.M."/>
            <person name="Avila-Pacheco J."/>
            <person name="Jiang X."/>
            <person name="Kearney S.M."/>
            <person name="Perrotta A.R."/>
            <person name="Berdy B."/>
            <person name="Zhao S."/>
            <person name="Lieberman T.D."/>
            <person name="Swanson P.K."/>
            <person name="Smith M."/>
            <person name="Roesemann S."/>
            <person name="Alexander J.E."/>
            <person name="Rich S.A."/>
            <person name="Livny J."/>
            <person name="Vlamakis H."/>
            <person name="Clish C."/>
            <person name="Bullock K."/>
            <person name="Deik A."/>
            <person name="Scott J."/>
            <person name="Pierce K.A."/>
            <person name="Xavier R.J."/>
            <person name="Alm E.J."/>
        </authorList>
    </citation>
    <scope>NUCLEOTIDE SEQUENCE [LARGE SCALE GENOMIC DNA]</scope>
    <source>
        <strain evidence="4 5">BIOML-A5</strain>
    </source>
</reference>
<gene>
    <name evidence="4" type="ORF">GKE90_20990</name>
    <name evidence="2" type="ORF">PND83_20850</name>
    <name evidence="3" type="ORF">PNE06_19930</name>
</gene>
<dbReference type="EMBL" id="JAQLWV010000042">
    <property type="protein sequence ID" value="MDB7935360.1"/>
    <property type="molecule type" value="Genomic_DNA"/>
</dbReference>
<dbReference type="NCBIfam" id="TIGR00305">
    <property type="entry name" value="putative toxin-antitoxin system toxin component, PIN family"/>
    <property type="match status" value="1"/>
</dbReference>
<dbReference type="AlphaFoldDB" id="A0A6I2RN97"/>
<proteinExistence type="predicted"/>
<comment type="caution">
    <text evidence="4">The sequence shown here is derived from an EMBL/GenBank/DDBJ whole genome shotgun (WGS) entry which is preliminary data.</text>
</comment>
<dbReference type="RefSeq" id="WP_154251017.1">
    <property type="nucleotide sequence ID" value="NZ_CP095094.1"/>
</dbReference>
<evidence type="ECO:0000313" key="5">
    <source>
        <dbReference type="Proteomes" id="UP000429811"/>
    </source>
</evidence>
<dbReference type="Pfam" id="PF13470">
    <property type="entry name" value="PIN_3"/>
    <property type="match status" value="1"/>
</dbReference>
<dbReference type="SUPFAM" id="SSF88723">
    <property type="entry name" value="PIN domain-like"/>
    <property type="match status" value="1"/>
</dbReference>